<evidence type="ECO:0000256" key="1">
    <source>
        <dbReference type="SAM" id="MobiDB-lite"/>
    </source>
</evidence>
<keyword evidence="3" id="KW-1185">Reference proteome</keyword>
<name>A5G952_GEOUR</name>
<reference evidence="2 3" key="1">
    <citation type="submission" date="2007-05" db="EMBL/GenBank/DDBJ databases">
        <title>Complete sequence of Geobacter uraniireducens Rf4.</title>
        <authorList>
            <consortium name="US DOE Joint Genome Institute"/>
            <person name="Copeland A."/>
            <person name="Lucas S."/>
            <person name="Lapidus A."/>
            <person name="Barry K."/>
            <person name="Detter J.C."/>
            <person name="Glavina del Rio T."/>
            <person name="Hammon N."/>
            <person name="Israni S."/>
            <person name="Dalin E."/>
            <person name="Tice H."/>
            <person name="Pitluck S."/>
            <person name="Chertkov O."/>
            <person name="Brettin T."/>
            <person name="Bruce D."/>
            <person name="Han C."/>
            <person name="Schmutz J."/>
            <person name="Larimer F."/>
            <person name="Land M."/>
            <person name="Hauser L."/>
            <person name="Kyrpides N."/>
            <person name="Mikhailova N."/>
            <person name="Shelobolina E."/>
            <person name="Aklujkar M."/>
            <person name="Lovley D."/>
            <person name="Richardson P."/>
        </authorList>
    </citation>
    <scope>NUCLEOTIDE SEQUENCE [LARGE SCALE GENOMIC DNA]</scope>
    <source>
        <strain evidence="2 3">Rf4</strain>
    </source>
</reference>
<sequence>MDLKLDEQKLITEFRHLHKERQQELLDYVAFLLKKQDNMNDEERADADNQCPLHKHPEERPEAKKEPIFTE</sequence>
<evidence type="ECO:0000313" key="3">
    <source>
        <dbReference type="Proteomes" id="UP000006695"/>
    </source>
</evidence>
<dbReference type="HOGENOM" id="CLU_2787955_0_0_7"/>
<dbReference type="Proteomes" id="UP000006695">
    <property type="component" value="Chromosome"/>
</dbReference>
<dbReference type="EMBL" id="CP000698">
    <property type="protein sequence ID" value="ABQ28320.1"/>
    <property type="molecule type" value="Genomic_DNA"/>
</dbReference>
<organism evidence="2 3">
    <name type="scientific">Geotalea uraniireducens (strain Rf4)</name>
    <name type="common">Geobacter uraniireducens</name>
    <dbReference type="NCBI Taxonomy" id="351605"/>
    <lineage>
        <taxon>Bacteria</taxon>
        <taxon>Pseudomonadati</taxon>
        <taxon>Thermodesulfobacteriota</taxon>
        <taxon>Desulfuromonadia</taxon>
        <taxon>Geobacterales</taxon>
        <taxon>Geobacteraceae</taxon>
        <taxon>Geotalea</taxon>
    </lineage>
</organism>
<dbReference type="RefSeq" id="WP_011940951.1">
    <property type="nucleotide sequence ID" value="NC_009483.1"/>
</dbReference>
<accession>A5G952</accession>
<evidence type="ECO:0008006" key="4">
    <source>
        <dbReference type="Google" id="ProtNLM"/>
    </source>
</evidence>
<protein>
    <recommendedName>
        <fullName evidence="4">DUF2281 domain-containing protein</fullName>
    </recommendedName>
</protein>
<gene>
    <name evidence="2" type="ordered locus">Gura_4177</name>
</gene>
<dbReference type="OrthoDB" id="5398260at2"/>
<feature type="compositionally biased region" description="Basic and acidic residues" evidence="1">
    <location>
        <begin position="55"/>
        <end position="71"/>
    </location>
</feature>
<feature type="region of interest" description="Disordered" evidence="1">
    <location>
        <begin position="40"/>
        <end position="71"/>
    </location>
</feature>
<dbReference type="AlphaFoldDB" id="A5G952"/>
<evidence type="ECO:0000313" key="2">
    <source>
        <dbReference type="EMBL" id="ABQ28320.1"/>
    </source>
</evidence>
<proteinExistence type="predicted"/>
<dbReference type="KEGG" id="gur:Gura_4177"/>